<accession>A0A8J8T3Q4</accession>
<proteinExistence type="predicted"/>
<evidence type="ECO:0000313" key="2">
    <source>
        <dbReference type="EMBL" id="TNV81094.1"/>
    </source>
</evidence>
<dbReference type="EMBL" id="RRYP01006589">
    <property type="protein sequence ID" value="TNV81094.1"/>
    <property type="molecule type" value="Genomic_DNA"/>
</dbReference>
<dbReference type="Proteomes" id="UP000785679">
    <property type="component" value="Unassembled WGS sequence"/>
</dbReference>
<dbReference type="AlphaFoldDB" id="A0A8J8T3Q4"/>
<name>A0A8J8T3Q4_HALGN</name>
<feature type="coiled-coil region" evidence="1">
    <location>
        <begin position="99"/>
        <end position="157"/>
    </location>
</feature>
<keyword evidence="1" id="KW-0175">Coiled coil</keyword>
<organism evidence="2 3">
    <name type="scientific">Halteria grandinella</name>
    <dbReference type="NCBI Taxonomy" id="5974"/>
    <lineage>
        <taxon>Eukaryota</taxon>
        <taxon>Sar</taxon>
        <taxon>Alveolata</taxon>
        <taxon>Ciliophora</taxon>
        <taxon>Intramacronucleata</taxon>
        <taxon>Spirotrichea</taxon>
        <taxon>Stichotrichia</taxon>
        <taxon>Sporadotrichida</taxon>
        <taxon>Halteriidae</taxon>
        <taxon>Halteria</taxon>
    </lineage>
</organism>
<sequence>MALDDRHLQQKEQELAQVMSDFYRFDLSELKKDIKTLVDSETRTIMQDKDSKVQQITQTFKRIAQIKQDHVLDELEVKGGRKVDLEGYQKQSQEHQKLIEDVSKSKTEVRSEITELEIELRRLKEQVSDIKLENKNLEYIIQREEELKRDKEALEEKALLTVTDDLQDQLTELKQSAEQIT</sequence>
<protein>
    <submittedName>
        <fullName evidence="2">Uncharacterized protein</fullName>
    </submittedName>
</protein>
<keyword evidence="3" id="KW-1185">Reference proteome</keyword>
<gene>
    <name evidence="2" type="ORF">FGO68_gene10404</name>
</gene>
<comment type="caution">
    <text evidence="2">The sequence shown here is derived from an EMBL/GenBank/DDBJ whole genome shotgun (WGS) entry which is preliminary data.</text>
</comment>
<reference evidence="2" key="1">
    <citation type="submission" date="2019-06" db="EMBL/GenBank/DDBJ databases">
        <authorList>
            <person name="Zheng W."/>
        </authorList>
    </citation>
    <scope>NUCLEOTIDE SEQUENCE</scope>
    <source>
        <strain evidence="2">QDHG01</strain>
    </source>
</reference>
<evidence type="ECO:0000256" key="1">
    <source>
        <dbReference type="SAM" id="Coils"/>
    </source>
</evidence>
<evidence type="ECO:0000313" key="3">
    <source>
        <dbReference type="Proteomes" id="UP000785679"/>
    </source>
</evidence>